<evidence type="ECO:0000313" key="4">
    <source>
        <dbReference type="Proteomes" id="UP000698800"/>
    </source>
</evidence>
<evidence type="ECO:0000256" key="1">
    <source>
        <dbReference type="SAM" id="MobiDB-lite"/>
    </source>
</evidence>
<dbReference type="OrthoDB" id="4096268at2759"/>
<feature type="region of interest" description="Disordered" evidence="1">
    <location>
        <begin position="124"/>
        <end position="183"/>
    </location>
</feature>
<dbReference type="Proteomes" id="UP000698800">
    <property type="component" value="Unassembled WGS sequence"/>
</dbReference>
<dbReference type="InterPro" id="IPR008984">
    <property type="entry name" value="SMAD_FHA_dom_sf"/>
</dbReference>
<feature type="compositionally biased region" description="Low complexity" evidence="1">
    <location>
        <begin position="128"/>
        <end position="138"/>
    </location>
</feature>
<feature type="compositionally biased region" description="Acidic residues" evidence="1">
    <location>
        <begin position="381"/>
        <end position="402"/>
    </location>
</feature>
<accession>A0A9P8L0I8</accession>
<feature type="compositionally biased region" description="Low complexity" evidence="1">
    <location>
        <begin position="656"/>
        <end position="665"/>
    </location>
</feature>
<feature type="transmembrane region" description="Helical" evidence="2">
    <location>
        <begin position="914"/>
        <end position="935"/>
    </location>
</feature>
<proteinExistence type="predicted"/>
<name>A0A9P8L0I8_9PEZI</name>
<organism evidence="3 4">
    <name type="scientific">Glutinoglossum americanum</name>
    <dbReference type="NCBI Taxonomy" id="1670608"/>
    <lineage>
        <taxon>Eukaryota</taxon>
        <taxon>Fungi</taxon>
        <taxon>Dikarya</taxon>
        <taxon>Ascomycota</taxon>
        <taxon>Pezizomycotina</taxon>
        <taxon>Geoglossomycetes</taxon>
        <taxon>Geoglossales</taxon>
        <taxon>Geoglossaceae</taxon>
        <taxon>Glutinoglossum</taxon>
    </lineage>
</organism>
<evidence type="ECO:0000313" key="3">
    <source>
        <dbReference type="EMBL" id="KAH0542032.1"/>
    </source>
</evidence>
<reference evidence="3" key="1">
    <citation type="submission" date="2021-03" db="EMBL/GenBank/DDBJ databases">
        <title>Comparative genomics and phylogenomic investigation of the class Geoglossomycetes provide insights into ecological specialization and systematics.</title>
        <authorList>
            <person name="Melie T."/>
            <person name="Pirro S."/>
            <person name="Miller A.N."/>
            <person name="Quandt A."/>
        </authorList>
    </citation>
    <scope>NUCLEOTIDE SEQUENCE</scope>
    <source>
        <strain evidence="3">GBOQ0MN5Z8</strain>
    </source>
</reference>
<dbReference type="SUPFAM" id="SSF49879">
    <property type="entry name" value="SMAD/FHA domain"/>
    <property type="match status" value="1"/>
</dbReference>
<evidence type="ECO:0000256" key="2">
    <source>
        <dbReference type="SAM" id="Phobius"/>
    </source>
</evidence>
<feature type="region of interest" description="Disordered" evidence="1">
    <location>
        <begin position="882"/>
        <end position="904"/>
    </location>
</feature>
<dbReference type="AlphaFoldDB" id="A0A9P8L0I8"/>
<evidence type="ECO:0008006" key="5">
    <source>
        <dbReference type="Google" id="ProtNLM"/>
    </source>
</evidence>
<feature type="compositionally biased region" description="Acidic residues" evidence="1">
    <location>
        <begin position="419"/>
        <end position="439"/>
    </location>
</feature>
<keyword evidence="2" id="KW-0812">Transmembrane</keyword>
<feature type="compositionally biased region" description="Basic and acidic residues" evidence="1">
    <location>
        <begin position="640"/>
        <end position="651"/>
    </location>
</feature>
<sequence>MSAIVTKQATVTLFPLNFPADPSPRILKLTPSTSAVRIGRASKSASKGLQPSPNNAWFDSPAISLTDIGSMHGTKIDNRQLKKQDMQKITSDQIVTFGSEVARGKDIFPPRQFKVHIDWDDWSPPTPISSSPLTNSPNRGYGIADEDLMISSDDGMSDSGSSVDKHPLNPPQMSPSPQPQTTAPVANVSTFMVPDSEPSSPLTSGYGRHEGTRIHTQANEVDSQEVQQAGHSRNTISCPVELVDIEFSGPTGLTEQEKAEDEGLFLTRSSVEREFNRGCSAGENTSSSSKRQAKDITVIDLDEVTGNAKNPVIIEDTPAREIIGVGKQNDSRPPSYSRSDCVATGQEPREDEEYSPPPASAYGNESSVGSDHDMDIPTYSSDEDGSGENFDDEVVSEDEFDNEGWSRPVSDHEQSVFDYYDEASEAEDTESDGDNDEESSQPGPEPSKLSVMTEAMKTIEETTIEDTNNLATPPTAPVILVEDSQISVANNPGLSTRTFTHHNIQYRGTNCSLPPIQKMKVSEAVSPIYFPPEPNSTARAPSPSDAAMVKTSSIQTNPNVGPFPKERSSEFPPRSSGILCEVHEAIEKGAHFSNGNRNDPMTVFSRTDDVDMPESLRADNARKLGELSGKSEFFQAREANRKEAFSNEPRKPTVPQPTRTTTSFPSTSDLDYVFSFEPGTFDFEPQDTCSQKPSREFRDFASTASEAGSFGATDELSSPPYMTDGARQGEFRDAGFPIAMSAAGLKKDFENWMKRDMDISSQCEAEMARPPQDMRENLGGPQESQEPISSSRVSIRNIVDPVEEVPPSKPEMPRHSVSCYVGIKRKADEISSLDLDNVHNSEPSQEQSQPLIFEDSLMADAQPREQDVLAPPEELVSFDSSSQFENTQATHADEPASKRVKVTTEPRRGGIARFAATALAGAVIGGIGVFAALVASAPSA</sequence>
<keyword evidence="2" id="KW-1133">Transmembrane helix</keyword>
<keyword evidence="2" id="KW-0472">Membrane</keyword>
<feature type="region of interest" description="Disordered" evidence="1">
    <location>
        <begin position="640"/>
        <end position="665"/>
    </location>
</feature>
<feature type="compositionally biased region" description="Low complexity" evidence="1">
    <location>
        <begin position="151"/>
        <end position="162"/>
    </location>
</feature>
<feature type="region of interest" description="Disordered" evidence="1">
    <location>
        <begin position="763"/>
        <end position="796"/>
    </location>
</feature>
<feature type="compositionally biased region" description="Basic and acidic residues" evidence="1">
    <location>
        <begin position="891"/>
        <end position="904"/>
    </location>
</feature>
<feature type="region of interest" description="Disordered" evidence="1">
    <location>
        <begin position="708"/>
        <end position="728"/>
    </location>
</feature>
<gene>
    <name evidence="3" type="ORF">FGG08_003496</name>
</gene>
<feature type="region of interest" description="Disordered" evidence="1">
    <location>
        <begin position="554"/>
        <end position="575"/>
    </location>
</feature>
<protein>
    <recommendedName>
        <fullName evidence="5">FHA domain-containing protein</fullName>
    </recommendedName>
</protein>
<feature type="compositionally biased region" description="Pro residues" evidence="1">
    <location>
        <begin position="168"/>
        <end position="178"/>
    </location>
</feature>
<dbReference type="EMBL" id="JAGHQL010000062">
    <property type="protein sequence ID" value="KAH0542032.1"/>
    <property type="molecule type" value="Genomic_DNA"/>
</dbReference>
<keyword evidence="4" id="KW-1185">Reference proteome</keyword>
<feature type="region of interest" description="Disordered" evidence="1">
    <location>
        <begin position="324"/>
        <end position="450"/>
    </location>
</feature>
<comment type="caution">
    <text evidence="3">The sequence shown here is derived from an EMBL/GenBank/DDBJ whole genome shotgun (WGS) entry which is preliminary data.</text>
</comment>